<keyword evidence="2" id="KW-0547">Nucleotide-binding</keyword>
<dbReference type="GO" id="GO:0140662">
    <property type="term" value="F:ATP-dependent protein folding chaperone"/>
    <property type="evidence" value="ECO:0007669"/>
    <property type="project" value="InterPro"/>
</dbReference>
<accession>A0A8C6UPW8</accession>
<dbReference type="GO" id="GO:0005524">
    <property type="term" value="F:ATP binding"/>
    <property type="evidence" value="ECO:0007669"/>
    <property type="project" value="UniProtKB-KW"/>
</dbReference>
<protein>
    <recommendedName>
        <fullName evidence="6">Heat shock 70 kDa protein 12A</fullName>
    </recommendedName>
</protein>
<evidence type="ECO:0000256" key="3">
    <source>
        <dbReference type="ARBA" id="ARBA00022840"/>
    </source>
</evidence>
<evidence type="ECO:0000256" key="2">
    <source>
        <dbReference type="ARBA" id="ARBA00022741"/>
    </source>
</evidence>
<keyword evidence="3" id="KW-0067">ATP-binding</keyword>
<keyword evidence="5" id="KW-1185">Reference proteome</keyword>
<evidence type="ECO:0000256" key="1">
    <source>
        <dbReference type="ARBA" id="ARBA00007381"/>
    </source>
</evidence>
<comment type="similarity">
    <text evidence="1">Belongs to the heat shock protein 70 family.</text>
</comment>
<organism evidence="4 5">
    <name type="scientific">Neogobius melanostomus</name>
    <name type="common">round goby</name>
    <dbReference type="NCBI Taxonomy" id="47308"/>
    <lineage>
        <taxon>Eukaryota</taxon>
        <taxon>Metazoa</taxon>
        <taxon>Chordata</taxon>
        <taxon>Craniata</taxon>
        <taxon>Vertebrata</taxon>
        <taxon>Euteleostomi</taxon>
        <taxon>Actinopterygii</taxon>
        <taxon>Neopterygii</taxon>
        <taxon>Teleostei</taxon>
        <taxon>Neoteleostei</taxon>
        <taxon>Acanthomorphata</taxon>
        <taxon>Gobiaria</taxon>
        <taxon>Gobiiformes</taxon>
        <taxon>Gobioidei</taxon>
        <taxon>Gobiidae</taxon>
        <taxon>Benthophilinae</taxon>
        <taxon>Neogobiini</taxon>
        <taxon>Neogobius</taxon>
    </lineage>
</organism>
<dbReference type="InterPro" id="IPR013126">
    <property type="entry name" value="Hsp_70_fam"/>
</dbReference>
<proteinExistence type="inferred from homology"/>
<dbReference type="Ensembl" id="ENSNMLT00000043955.1">
    <property type="protein sequence ID" value="ENSNMLP00000039507.1"/>
    <property type="gene ID" value="ENSNMLG00000024327.1"/>
</dbReference>
<dbReference type="CDD" id="cd10229">
    <property type="entry name" value="ASKHA_NBD_HSP70_HSPA12"/>
    <property type="match status" value="1"/>
</dbReference>
<evidence type="ECO:0000313" key="5">
    <source>
        <dbReference type="Proteomes" id="UP000694523"/>
    </source>
</evidence>
<sequence length="615" mass="70240">MSGVLWRRVSDLSLLLLLSEMAETYIIAIDFGTTYSGYAYSLTPRNKDVSPHVRRWGQEQGHDTPKTPSCILLDHHGTFLYFGYEAKCKYLEMHKDEAKNYYYFENFKMELYDKVSNDASIKDVNKKSMSALRVFSAALNFLKEDALNTILFNTNGVKFKVTDFTWVLTVPAIWDNSARQFMREAAEQAGIVTSSTENKLVIALEPEAASVWSMKLPSSGFITEDHDRAALQQSTGTQYIVVDCGGGTIDITVHEVLEGGVLKELHKASGNDKGGRTVDRKFRQALRELFCDGLWETYERDHPSEAQKFMYDFETVKLRITENAANMTCYCNLGRLVHERQSKDREVFNVVEGMSWDSGKILISRDKMESFFYGSLVYITDSLIEILDKHPDISYILLVGGFAQSTILRERVQRELSDRAKVLCPINPQEVILKGAVMFGRDPSLIRSRKSAFTYGVGTGSRFDPSVHKEEKRFKNKEGVVWCKDLFKKLVGINEDVEWNQTKEYEFGPIERDQKSMKLSFYRTERKNATYVDDWGVEGPVASCVVDMPDISKGMNRKVKLEVFFGSTEIKAKATDLESKTLWPSKWTSSLNNRIYRPFQTGSYGNLFPKIQEQV</sequence>
<evidence type="ECO:0000313" key="4">
    <source>
        <dbReference type="Ensembl" id="ENSNMLP00000039507.1"/>
    </source>
</evidence>
<dbReference type="PANTHER" id="PTHR14187">
    <property type="entry name" value="ALPHA KINASE/ELONGATION FACTOR 2 KINASE"/>
    <property type="match status" value="1"/>
</dbReference>
<evidence type="ECO:0008006" key="6">
    <source>
        <dbReference type="Google" id="ProtNLM"/>
    </source>
</evidence>
<dbReference type="InterPro" id="IPR043129">
    <property type="entry name" value="ATPase_NBD"/>
</dbReference>
<dbReference type="Pfam" id="PF00012">
    <property type="entry name" value="HSP70"/>
    <property type="match status" value="1"/>
</dbReference>
<dbReference type="PANTHER" id="PTHR14187:SF5">
    <property type="entry name" value="HEAT SHOCK 70 KDA PROTEIN 12A"/>
    <property type="match status" value="1"/>
</dbReference>
<dbReference type="Proteomes" id="UP000694523">
    <property type="component" value="Unplaced"/>
</dbReference>
<dbReference type="AlphaFoldDB" id="A0A8C6UPW8"/>
<name>A0A8C6UPW8_9GOBI</name>
<dbReference type="Gene3D" id="3.30.420.40">
    <property type="match status" value="2"/>
</dbReference>
<reference evidence="4" key="2">
    <citation type="submission" date="2025-09" db="UniProtKB">
        <authorList>
            <consortium name="Ensembl"/>
        </authorList>
    </citation>
    <scope>IDENTIFICATION</scope>
</reference>
<reference evidence="4" key="1">
    <citation type="submission" date="2025-08" db="UniProtKB">
        <authorList>
            <consortium name="Ensembl"/>
        </authorList>
    </citation>
    <scope>IDENTIFICATION</scope>
</reference>
<dbReference type="SUPFAM" id="SSF53067">
    <property type="entry name" value="Actin-like ATPase domain"/>
    <property type="match status" value="2"/>
</dbReference>